<dbReference type="EMBL" id="JBDKWZ010000016">
    <property type="protein sequence ID" value="MEN7550798.1"/>
    <property type="molecule type" value="Genomic_DNA"/>
</dbReference>
<comment type="caution">
    <text evidence="1">The sequence shown here is derived from an EMBL/GenBank/DDBJ whole genome shotgun (WGS) entry which is preliminary data.</text>
</comment>
<organism evidence="1 2">
    <name type="scientific">Rapidithrix thailandica</name>
    <dbReference type="NCBI Taxonomy" id="413964"/>
    <lineage>
        <taxon>Bacteria</taxon>
        <taxon>Pseudomonadati</taxon>
        <taxon>Bacteroidota</taxon>
        <taxon>Cytophagia</taxon>
        <taxon>Cytophagales</taxon>
        <taxon>Flammeovirgaceae</taxon>
        <taxon>Rapidithrix</taxon>
    </lineage>
</organism>
<dbReference type="AlphaFoldDB" id="A0AAW9SE92"/>
<evidence type="ECO:0000313" key="2">
    <source>
        <dbReference type="Proteomes" id="UP001403385"/>
    </source>
</evidence>
<gene>
    <name evidence="1" type="ORF">AAG747_22950</name>
</gene>
<reference evidence="1 2" key="1">
    <citation type="submission" date="2024-04" db="EMBL/GenBank/DDBJ databases">
        <title>Novel genus in family Flammeovirgaceae.</title>
        <authorList>
            <person name="Nguyen T.H."/>
            <person name="Vuong T.Q."/>
            <person name="Le H."/>
            <person name="Kim S.-G."/>
        </authorList>
    </citation>
    <scope>NUCLEOTIDE SEQUENCE [LARGE SCALE GENOMIC DNA]</scope>
    <source>
        <strain evidence="1 2">JCM 23209</strain>
    </source>
</reference>
<dbReference type="Proteomes" id="UP001403385">
    <property type="component" value="Unassembled WGS sequence"/>
</dbReference>
<evidence type="ECO:0000313" key="1">
    <source>
        <dbReference type="EMBL" id="MEN7550798.1"/>
    </source>
</evidence>
<accession>A0AAW9SE92</accession>
<proteinExistence type="predicted"/>
<sequence>MKKLFYLCLLLSTPWLSSCEEKDVLEDLGAPNGHIYPNVYFTPINSSYTVGKSVDFELQYWSVGDAIEKVDLYTWSAWDVTTKVTVAGEEEPQSATYEEQEEQEEQMLFESAPHQDTDYVTVINAYRKNYTFQVEEGYFRAARTDVEWAELSEEARAYFSESLGAEAIENNLISIEQEYVSRLSLTVEVVNKDRQSKSYTRSFEVLGN</sequence>
<protein>
    <submittedName>
        <fullName evidence="1">Uncharacterized protein</fullName>
    </submittedName>
</protein>
<dbReference type="RefSeq" id="WP_346823579.1">
    <property type="nucleotide sequence ID" value="NZ_JBDKWZ010000016.1"/>
</dbReference>
<keyword evidence="2" id="KW-1185">Reference proteome</keyword>
<dbReference type="PROSITE" id="PS51257">
    <property type="entry name" value="PROKAR_LIPOPROTEIN"/>
    <property type="match status" value="1"/>
</dbReference>
<name>A0AAW9SE92_9BACT</name>